<evidence type="ECO:0000313" key="4">
    <source>
        <dbReference type="Proteomes" id="UP001152797"/>
    </source>
</evidence>
<name>A0A9P1GJ60_9DINO</name>
<proteinExistence type="predicted"/>
<comment type="caution">
    <text evidence="2">The sequence shown here is derived from an EMBL/GenBank/DDBJ whole genome shotgun (WGS) entry which is preliminary data.</text>
</comment>
<feature type="region of interest" description="Disordered" evidence="1">
    <location>
        <begin position="19"/>
        <end position="55"/>
    </location>
</feature>
<accession>A0A9P1GJ60</accession>
<evidence type="ECO:0000313" key="2">
    <source>
        <dbReference type="EMBL" id="CAI4014998.1"/>
    </source>
</evidence>
<sequence length="231" mass="24663">MDLNRGSWFAKHGGARLRFGAVPGGANVSSSQGPNSAERKGKVPPAPAKHFPTNDVSDALDDLLLHARATLKQLDAMRARQAASSNREGATGKSNRTGPAMRGLGGVRPQFWRPSCQAHLWTGVTHDFDGLFDSDDEDLESTDSEGSVDWDLLHGARSRPGRFRSPAAEAARAASAAKAAPLPKRGFSMPPPRPKAEQKPRGRAGGSVHLPELSLVHLVPEPSQHPTLKAR</sequence>
<dbReference type="AlphaFoldDB" id="A0A9P1GJ60"/>
<gene>
    <name evidence="2" type="ORF">C1SCF055_LOCUS39854</name>
</gene>
<dbReference type="EMBL" id="CAMXCT010006511">
    <property type="protein sequence ID" value="CAI4014998.1"/>
    <property type="molecule type" value="Genomic_DNA"/>
</dbReference>
<evidence type="ECO:0000256" key="1">
    <source>
        <dbReference type="SAM" id="MobiDB-lite"/>
    </source>
</evidence>
<dbReference type="EMBL" id="CAMXCT020006511">
    <property type="protein sequence ID" value="CAL1168373.1"/>
    <property type="molecule type" value="Genomic_DNA"/>
</dbReference>
<dbReference type="Proteomes" id="UP001152797">
    <property type="component" value="Unassembled WGS sequence"/>
</dbReference>
<feature type="region of interest" description="Disordered" evidence="1">
    <location>
        <begin position="78"/>
        <end position="102"/>
    </location>
</feature>
<feature type="region of interest" description="Disordered" evidence="1">
    <location>
        <begin position="158"/>
        <end position="231"/>
    </location>
</feature>
<feature type="compositionally biased region" description="Polar residues" evidence="1">
    <location>
        <begin position="82"/>
        <end position="97"/>
    </location>
</feature>
<organism evidence="2">
    <name type="scientific">Cladocopium goreaui</name>
    <dbReference type="NCBI Taxonomy" id="2562237"/>
    <lineage>
        <taxon>Eukaryota</taxon>
        <taxon>Sar</taxon>
        <taxon>Alveolata</taxon>
        <taxon>Dinophyceae</taxon>
        <taxon>Suessiales</taxon>
        <taxon>Symbiodiniaceae</taxon>
        <taxon>Cladocopium</taxon>
    </lineage>
</organism>
<reference evidence="2" key="1">
    <citation type="submission" date="2022-10" db="EMBL/GenBank/DDBJ databases">
        <authorList>
            <person name="Chen Y."/>
            <person name="Dougan E. K."/>
            <person name="Chan C."/>
            <person name="Rhodes N."/>
            <person name="Thang M."/>
        </authorList>
    </citation>
    <scope>NUCLEOTIDE SEQUENCE</scope>
</reference>
<keyword evidence="4" id="KW-1185">Reference proteome</keyword>
<reference evidence="3 4" key="2">
    <citation type="submission" date="2024-05" db="EMBL/GenBank/DDBJ databases">
        <authorList>
            <person name="Chen Y."/>
            <person name="Shah S."/>
            <person name="Dougan E. K."/>
            <person name="Thang M."/>
            <person name="Chan C."/>
        </authorList>
    </citation>
    <scope>NUCLEOTIDE SEQUENCE [LARGE SCALE GENOMIC DNA]</scope>
</reference>
<feature type="compositionally biased region" description="Low complexity" evidence="1">
    <location>
        <begin position="167"/>
        <end position="180"/>
    </location>
</feature>
<protein>
    <submittedName>
        <fullName evidence="2">Uncharacterized protein</fullName>
    </submittedName>
</protein>
<evidence type="ECO:0000313" key="3">
    <source>
        <dbReference type="EMBL" id="CAL4802310.1"/>
    </source>
</evidence>
<dbReference type="EMBL" id="CAMXCT030006511">
    <property type="protein sequence ID" value="CAL4802310.1"/>
    <property type="molecule type" value="Genomic_DNA"/>
</dbReference>